<dbReference type="NCBIfam" id="TIGR01632">
    <property type="entry name" value="L11_bact"/>
    <property type="match status" value="1"/>
</dbReference>
<keyword evidence="6 7" id="KW-0687">Ribonucleoprotein</keyword>
<keyword evidence="13" id="KW-1185">Reference proteome</keyword>
<comment type="similarity">
    <text evidence="1 7 8">Belongs to the universal ribosomal protein uL11 family.</text>
</comment>
<keyword evidence="2 7" id="KW-0488">Methylation</keyword>
<evidence type="ECO:0000256" key="4">
    <source>
        <dbReference type="ARBA" id="ARBA00022884"/>
    </source>
</evidence>
<dbReference type="EMBL" id="FNPI01000001">
    <property type="protein sequence ID" value="SDY02139.1"/>
    <property type="molecule type" value="Genomic_DNA"/>
</dbReference>
<dbReference type="InterPro" id="IPR036796">
    <property type="entry name" value="Ribosomal_uL11_N_sf"/>
</dbReference>
<feature type="domain" description="Large ribosomal subunit protein uL11 N-terminal" evidence="11">
    <location>
        <begin position="9"/>
        <end position="65"/>
    </location>
</feature>
<reference evidence="13" key="1">
    <citation type="submission" date="2016-10" db="EMBL/GenBank/DDBJ databases">
        <authorList>
            <person name="Varghese N."/>
            <person name="Submissions S."/>
        </authorList>
    </citation>
    <scope>NUCLEOTIDE SEQUENCE [LARGE SCALE GENOMIC DNA]</scope>
    <source>
        <strain evidence="13">SP</strain>
    </source>
</reference>
<accession>A0A1H3GIN2</accession>
<dbReference type="FunFam" id="1.10.10.250:FF:000001">
    <property type="entry name" value="50S ribosomal protein L11"/>
    <property type="match status" value="1"/>
</dbReference>
<dbReference type="InterPro" id="IPR020784">
    <property type="entry name" value="Ribosomal_uL11_N"/>
</dbReference>
<evidence type="ECO:0000256" key="6">
    <source>
        <dbReference type="ARBA" id="ARBA00023274"/>
    </source>
</evidence>
<dbReference type="InterPro" id="IPR020785">
    <property type="entry name" value="Ribosomal_uL11_CS"/>
</dbReference>
<dbReference type="PANTHER" id="PTHR11661:SF1">
    <property type="entry name" value="LARGE RIBOSOMAL SUBUNIT PROTEIN UL11M"/>
    <property type="match status" value="1"/>
</dbReference>
<evidence type="ECO:0000313" key="13">
    <source>
        <dbReference type="Proteomes" id="UP000198935"/>
    </source>
</evidence>
<dbReference type="Pfam" id="PF03946">
    <property type="entry name" value="Ribosomal_L11_N"/>
    <property type="match status" value="1"/>
</dbReference>
<dbReference type="STRING" id="1503961.SAMN05421736_101158"/>
<comment type="subunit">
    <text evidence="7">Part of the ribosomal stalk of the 50S ribosomal subunit. Interacts with L10 and the large rRNA to form the base of the stalk. L10 forms an elongated spine to which L12 dimers bind in a sequential fashion forming a multimeric L10(L12)X complex.</text>
</comment>
<comment type="PTM">
    <text evidence="7 9">One or more lysine residues are methylated.</text>
</comment>
<evidence type="ECO:0000256" key="9">
    <source>
        <dbReference type="RuleBase" id="RU003979"/>
    </source>
</evidence>
<dbReference type="Gene3D" id="3.30.1550.10">
    <property type="entry name" value="Ribosomal protein L11/L12, N-terminal domain"/>
    <property type="match status" value="1"/>
</dbReference>
<dbReference type="GO" id="GO:0022625">
    <property type="term" value="C:cytosolic large ribosomal subunit"/>
    <property type="evidence" value="ECO:0007669"/>
    <property type="project" value="TreeGrafter"/>
</dbReference>
<dbReference type="InterPro" id="IPR036769">
    <property type="entry name" value="Ribosomal_uL11_C_sf"/>
</dbReference>
<evidence type="ECO:0000313" key="12">
    <source>
        <dbReference type="EMBL" id="SDY02139.1"/>
    </source>
</evidence>
<keyword evidence="4 7" id="KW-0694">RNA-binding</keyword>
<dbReference type="InterPro" id="IPR006519">
    <property type="entry name" value="Ribosomal_uL11_bac-typ"/>
</dbReference>
<dbReference type="GO" id="GO:0003735">
    <property type="term" value="F:structural constituent of ribosome"/>
    <property type="evidence" value="ECO:0007669"/>
    <property type="project" value="InterPro"/>
</dbReference>
<keyword evidence="5 7" id="KW-0689">Ribosomal protein</keyword>
<evidence type="ECO:0000256" key="3">
    <source>
        <dbReference type="ARBA" id="ARBA00022730"/>
    </source>
</evidence>
<dbReference type="CDD" id="cd00349">
    <property type="entry name" value="Ribosomal_L11"/>
    <property type="match status" value="1"/>
</dbReference>
<evidence type="ECO:0000256" key="2">
    <source>
        <dbReference type="ARBA" id="ARBA00022481"/>
    </source>
</evidence>
<dbReference type="Proteomes" id="UP000198935">
    <property type="component" value="Unassembled WGS sequence"/>
</dbReference>
<keyword evidence="3 7" id="KW-0699">rRNA-binding</keyword>
<dbReference type="PROSITE" id="PS00359">
    <property type="entry name" value="RIBOSOMAL_L11"/>
    <property type="match status" value="1"/>
</dbReference>
<evidence type="ECO:0000256" key="7">
    <source>
        <dbReference type="HAMAP-Rule" id="MF_00736"/>
    </source>
</evidence>
<gene>
    <name evidence="7" type="primary">rplK</name>
    <name evidence="12" type="ORF">SAMN05421736_101158</name>
</gene>
<evidence type="ECO:0000256" key="8">
    <source>
        <dbReference type="RuleBase" id="RU003978"/>
    </source>
</evidence>
<feature type="domain" description="Large ribosomal subunit protein uL11 C-terminal" evidence="10">
    <location>
        <begin position="70"/>
        <end position="138"/>
    </location>
</feature>
<evidence type="ECO:0000259" key="11">
    <source>
        <dbReference type="Pfam" id="PF03946"/>
    </source>
</evidence>
<dbReference type="GO" id="GO:0006412">
    <property type="term" value="P:translation"/>
    <property type="evidence" value="ECO:0007669"/>
    <property type="project" value="UniProtKB-UniRule"/>
</dbReference>
<dbReference type="InterPro" id="IPR020783">
    <property type="entry name" value="Ribosomal_uL11_C"/>
</dbReference>
<dbReference type="SUPFAM" id="SSF46906">
    <property type="entry name" value="Ribosomal protein L11, C-terminal domain"/>
    <property type="match status" value="1"/>
</dbReference>
<dbReference type="SMART" id="SM00649">
    <property type="entry name" value="RL11"/>
    <property type="match status" value="1"/>
</dbReference>
<dbReference type="Gene3D" id="1.10.10.250">
    <property type="entry name" value="Ribosomal protein L11, C-terminal domain"/>
    <property type="match status" value="1"/>
</dbReference>
<dbReference type="InterPro" id="IPR000911">
    <property type="entry name" value="Ribosomal_uL11"/>
</dbReference>
<proteinExistence type="inferred from homology"/>
<comment type="function">
    <text evidence="7 9">Forms part of the ribosomal stalk which helps the ribosome interact with GTP-bound translation factors.</text>
</comment>
<name>A0A1H3GIN2_9BACI</name>
<dbReference type="OrthoDB" id="9802408at2"/>
<dbReference type="SUPFAM" id="SSF54747">
    <property type="entry name" value="Ribosomal L11/L12e N-terminal domain"/>
    <property type="match status" value="1"/>
</dbReference>
<dbReference type="AlphaFoldDB" id="A0A1H3GIN2"/>
<dbReference type="HAMAP" id="MF_00736">
    <property type="entry name" value="Ribosomal_uL11"/>
    <property type="match status" value="1"/>
</dbReference>
<protein>
    <recommendedName>
        <fullName evidence="7">Large ribosomal subunit protein uL11</fullName>
    </recommendedName>
</protein>
<evidence type="ECO:0000256" key="1">
    <source>
        <dbReference type="ARBA" id="ARBA00010537"/>
    </source>
</evidence>
<sequence length="142" mass="15414">MEKAIKRTVTMNLEAGKANPAKVGKDLAPTGINLLGFCHQYNELTKNQSGLVIPAKITIYEDRSFKIQLKTPPAAFLLKKYAGIAKGAARPSKEIVGSLTKSQLRTIAEMKLPDLNTTSIESAMKIIAGTARNMGIKIEEDN</sequence>
<evidence type="ECO:0000256" key="5">
    <source>
        <dbReference type="ARBA" id="ARBA00022980"/>
    </source>
</evidence>
<evidence type="ECO:0000259" key="10">
    <source>
        <dbReference type="Pfam" id="PF00298"/>
    </source>
</evidence>
<organism evidence="12 13">
    <name type="scientific">Evansella caseinilytica</name>
    <dbReference type="NCBI Taxonomy" id="1503961"/>
    <lineage>
        <taxon>Bacteria</taxon>
        <taxon>Bacillati</taxon>
        <taxon>Bacillota</taxon>
        <taxon>Bacilli</taxon>
        <taxon>Bacillales</taxon>
        <taxon>Bacillaceae</taxon>
        <taxon>Evansella</taxon>
    </lineage>
</organism>
<dbReference type="Pfam" id="PF00298">
    <property type="entry name" value="Ribosomal_L11"/>
    <property type="match status" value="1"/>
</dbReference>
<dbReference type="GO" id="GO:0070180">
    <property type="term" value="F:large ribosomal subunit rRNA binding"/>
    <property type="evidence" value="ECO:0007669"/>
    <property type="project" value="UniProtKB-UniRule"/>
</dbReference>
<dbReference type="PANTHER" id="PTHR11661">
    <property type="entry name" value="60S RIBOSOMAL PROTEIN L12"/>
    <property type="match status" value="1"/>
</dbReference>